<evidence type="ECO:0000256" key="1">
    <source>
        <dbReference type="SAM" id="MobiDB-lite"/>
    </source>
</evidence>
<evidence type="ECO:0008006" key="5">
    <source>
        <dbReference type="Google" id="ProtNLM"/>
    </source>
</evidence>
<protein>
    <recommendedName>
        <fullName evidence="5">DUF19 domain-containing protein</fullName>
    </recommendedName>
</protein>
<keyword evidence="4" id="KW-1185">Reference proteome</keyword>
<evidence type="ECO:0000313" key="3">
    <source>
        <dbReference type="EMBL" id="TKR61018.1"/>
    </source>
</evidence>
<name>A0A4U5LXN9_STECR</name>
<gene>
    <name evidence="3" type="ORF">L596_028188</name>
</gene>
<keyword evidence="2" id="KW-0732">Signal</keyword>
<evidence type="ECO:0000256" key="2">
    <source>
        <dbReference type="SAM" id="SignalP"/>
    </source>
</evidence>
<sequence length="248" mass="28410">MKTLLWLVFFKLFISRSCIAQEVRYVRIKPKIESSERMVVHVVRHWNECAHKSHAENAVGFFYHYDLNKTMINCIFFKEIGSFRINENPKTDFYFLRDMRSQTHCRDFYEKVQDVVRDVEQNCVQRSEEAVNHCLKVKNEDCVEDLETTTTALVSTSTSPTTAETTTTSEEATTSSPTTTPTTPTTTTETTTSSTTTTPTTTATPTTPSTTINLLEDLCEKEEKRGNGRGDPQECFWTMSRQVKTCYN</sequence>
<organism evidence="3 4">
    <name type="scientific">Steinernema carpocapsae</name>
    <name type="common">Entomopathogenic nematode</name>
    <dbReference type="NCBI Taxonomy" id="34508"/>
    <lineage>
        <taxon>Eukaryota</taxon>
        <taxon>Metazoa</taxon>
        <taxon>Ecdysozoa</taxon>
        <taxon>Nematoda</taxon>
        <taxon>Chromadorea</taxon>
        <taxon>Rhabditida</taxon>
        <taxon>Tylenchina</taxon>
        <taxon>Panagrolaimomorpha</taxon>
        <taxon>Strongyloidoidea</taxon>
        <taxon>Steinernematidae</taxon>
        <taxon>Steinernema</taxon>
    </lineage>
</organism>
<accession>A0A4U5LXN9</accession>
<proteinExistence type="predicted"/>
<comment type="caution">
    <text evidence="3">The sequence shown here is derived from an EMBL/GenBank/DDBJ whole genome shotgun (WGS) entry which is preliminary data.</text>
</comment>
<reference evidence="3 4" key="2">
    <citation type="journal article" date="2019" name="G3 (Bethesda)">
        <title>Hybrid Assembly of the Genome of the Entomopathogenic Nematode Steinernema carpocapsae Identifies the X-Chromosome.</title>
        <authorList>
            <person name="Serra L."/>
            <person name="Macchietto M."/>
            <person name="Macias-Munoz A."/>
            <person name="McGill C.J."/>
            <person name="Rodriguez I.M."/>
            <person name="Rodriguez B."/>
            <person name="Murad R."/>
            <person name="Mortazavi A."/>
        </authorList>
    </citation>
    <scope>NUCLEOTIDE SEQUENCE [LARGE SCALE GENOMIC DNA]</scope>
    <source>
        <strain evidence="3 4">ALL</strain>
    </source>
</reference>
<dbReference type="Proteomes" id="UP000298663">
    <property type="component" value="Unassembled WGS sequence"/>
</dbReference>
<reference evidence="3 4" key="1">
    <citation type="journal article" date="2015" name="Genome Biol.">
        <title>Comparative genomics of Steinernema reveals deeply conserved gene regulatory networks.</title>
        <authorList>
            <person name="Dillman A.R."/>
            <person name="Macchietto M."/>
            <person name="Porter C.F."/>
            <person name="Rogers A."/>
            <person name="Williams B."/>
            <person name="Antoshechkin I."/>
            <person name="Lee M.M."/>
            <person name="Goodwin Z."/>
            <person name="Lu X."/>
            <person name="Lewis E.E."/>
            <person name="Goodrich-Blair H."/>
            <person name="Stock S.P."/>
            <person name="Adams B.J."/>
            <person name="Sternberg P.W."/>
            <person name="Mortazavi A."/>
        </authorList>
    </citation>
    <scope>NUCLEOTIDE SEQUENCE [LARGE SCALE GENOMIC DNA]</scope>
    <source>
        <strain evidence="3 4">ALL</strain>
    </source>
</reference>
<dbReference type="EMBL" id="AZBU02000011">
    <property type="protein sequence ID" value="TKR61018.1"/>
    <property type="molecule type" value="Genomic_DNA"/>
</dbReference>
<dbReference type="AlphaFoldDB" id="A0A4U5LXN9"/>
<feature type="signal peptide" evidence="2">
    <location>
        <begin position="1"/>
        <end position="20"/>
    </location>
</feature>
<feature type="compositionally biased region" description="Low complexity" evidence="1">
    <location>
        <begin position="152"/>
        <end position="211"/>
    </location>
</feature>
<feature type="chain" id="PRO_5021028578" description="DUF19 domain-containing protein" evidence="2">
    <location>
        <begin position="21"/>
        <end position="248"/>
    </location>
</feature>
<evidence type="ECO:0000313" key="4">
    <source>
        <dbReference type="Proteomes" id="UP000298663"/>
    </source>
</evidence>
<feature type="region of interest" description="Disordered" evidence="1">
    <location>
        <begin position="152"/>
        <end position="212"/>
    </location>
</feature>